<evidence type="ECO:0000313" key="3">
    <source>
        <dbReference type="Proteomes" id="UP001500621"/>
    </source>
</evidence>
<evidence type="ECO:0008006" key="4">
    <source>
        <dbReference type="Google" id="ProtNLM"/>
    </source>
</evidence>
<dbReference type="EMBL" id="BAABIM010000004">
    <property type="protein sequence ID" value="GAA4694008.1"/>
    <property type="molecule type" value="Genomic_DNA"/>
</dbReference>
<name>A0ABP8WSU9_9ACTN</name>
<evidence type="ECO:0000313" key="2">
    <source>
        <dbReference type="EMBL" id="GAA4694008.1"/>
    </source>
</evidence>
<keyword evidence="1" id="KW-1133">Transmembrane helix</keyword>
<accession>A0ABP8WSU9</accession>
<feature type="transmembrane region" description="Helical" evidence="1">
    <location>
        <begin position="25"/>
        <end position="46"/>
    </location>
</feature>
<dbReference type="RefSeq" id="WP_345268295.1">
    <property type="nucleotide sequence ID" value="NZ_BAABIM010000004.1"/>
</dbReference>
<sequence>MSLPHRITSAELPPAWLWRDHHWKLLGGGPLFTGFAVALWVIWVLVPQDVAPVAGLSAICLALSVPGWLAFDERRVRVRGLVSTSGPPPALVFTSAWWRPVATSLTLVVVIGIWTAFTVAVTVGAEGSVALGVALGLGFWLVLFLVGVLVNLRLGRWARPALPHVALDADGVVVRGLLHRTRLRWEDHPWPVAARRAQLDLRAARARPVRLPVGAYGTSRLVIGAAVAHYARHAHERHELGTVLAEERLRTGTLAWPYR</sequence>
<protein>
    <recommendedName>
        <fullName evidence="4">PH domain-containing protein</fullName>
    </recommendedName>
</protein>
<reference evidence="3" key="1">
    <citation type="journal article" date="2019" name="Int. J. Syst. Evol. Microbiol.">
        <title>The Global Catalogue of Microorganisms (GCM) 10K type strain sequencing project: providing services to taxonomists for standard genome sequencing and annotation.</title>
        <authorList>
            <consortium name="The Broad Institute Genomics Platform"/>
            <consortium name="The Broad Institute Genome Sequencing Center for Infectious Disease"/>
            <person name="Wu L."/>
            <person name="Ma J."/>
        </authorList>
    </citation>
    <scope>NUCLEOTIDE SEQUENCE [LARGE SCALE GENOMIC DNA]</scope>
    <source>
        <strain evidence="3">JCM 18127</strain>
    </source>
</reference>
<feature type="transmembrane region" description="Helical" evidence="1">
    <location>
        <begin position="129"/>
        <end position="152"/>
    </location>
</feature>
<keyword evidence="1" id="KW-0472">Membrane</keyword>
<evidence type="ECO:0000256" key="1">
    <source>
        <dbReference type="SAM" id="Phobius"/>
    </source>
</evidence>
<keyword evidence="1" id="KW-0812">Transmembrane</keyword>
<gene>
    <name evidence="2" type="ORF">GCM10023226_35050</name>
</gene>
<proteinExistence type="predicted"/>
<feature type="transmembrane region" description="Helical" evidence="1">
    <location>
        <begin position="101"/>
        <end position="123"/>
    </location>
</feature>
<comment type="caution">
    <text evidence="2">The sequence shown here is derived from an EMBL/GenBank/DDBJ whole genome shotgun (WGS) entry which is preliminary data.</text>
</comment>
<keyword evidence="3" id="KW-1185">Reference proteome</keyword>
<feature type="transmembrane region" description="Helical" evidence="1">
    <location>
        <begin position="52"/>
        <end position="71"/>
    </location>
</feature>
<dbReference type="Proteomes" id="UP001500621">
    <property type="component" value="Unassembled WGS sequence"/>
</dbReference>
<organism evidence="2 3">
    <name type="scientific">Nocardioides nanhaiensis</name>
    <dbReference type="NCBI Taxonomy" id="1476871"/>
    <lineage>
        <taxon>Bacteria</taxon>
        <taxon>Bacillati</taxon>
        <taxon>Actinomycetota</taxon>
        <taxon>Actinomycetes</taxon>
        <taxon>Propionibacteriales</taxon>
        <taxon>Nocardioidaceae</taxon>
        <taxon>Nocardioides</taxon>
    </lineage>
</organism>